<name>A0A834YSA3_TETSI</name>
<dbReference type="Proteomes" id="UP000655225">
    <property type="component" value="Unassembled WGS sequence"/>
</dbReference>
<dbReference type="EMBL" id="JABCRI010000016">
    <property type="protein sequence ID" value="KAF8392276.1"/>
    <property type="molecule type" value="Genomic_DNA"/>
</dbReference>
<protein>
    <submittedName>
        <fullName evidence="1">Uncharacterized protein</fullName>
    </submittedName>
</protein>
<keyword evidence="2" id="KW-1185">Reference proteome</keyword>
<reference evidence="1 2" key="1">
    <citation type="submission" date="2020-04" db="EMBL/GenBank/DDBJ databases">
        <title>Plant Genome Project.</title>
        <authorList>
            <person name="Zhang R.-G."/>
        </authorList>
    </citation>
    <scope>NUCLEOTIDE SEQUENCE [LARGE SCALE GENOMIC DNA]</scope>
    <source>
        <strain evidence="1">YNK0</strain>
        <tissue evidence="1">Leaf</tissue>
    </source>
</reference>
<evidence type="ECO:0000313" key="1">
    <source>
        <dbReference type="EMBL" id="KAF8392276.1"/>
    </source>
</evidence>
<gene>
    <name evidence="1" type="ORF">HHK36_022618</name>
</gene>
<accession>A0A834YSA3</accession>
<evidence type="ECO:0000313" key="2">
    <source>
        <dbReference type="Proteomes" id="UP000655225"/>
    </source>
</evidence>
<proteinExistence type="predicted"/>
<dbReference type="AlphaFoldDB" id="A0A834YSA3"/>
<comment type="caution">
    <text evidence="1">The sequence shown here is derived from an EMBL/GenBank/DDBJ whole genome shotgun (WGS) entry which is preliminary data.</text>
</comment>
<organism evidence="1 2">
    <name type="scientific">Tetracentron sinense</name>
    <name type="common">Spur-leaf</name>
    <dbReference type="NCBI Taxonomy" id="13715"/>
    <lineage>
        <taxon>Eukaryota</taxon>
        <taxon>Viridiplantae</taxon>
        <taxon>Streptophyta</taxon>
        <taxon>Embryophyta</taxon>
        <taxon>Tracheophyta</taxon>
        <taxon>Spermatophyta</taxon>
        <taxon>Magnoliopsida</taxon>
        <taxon>Trochodendrales</taxon>
        <taxon>Trochodendraceae</taxon>
        <taxon>Tetracentron</taxon>
    </lineage>
</organism>
<sequence>MTEWSAASGFLPSATMELDLQEPLCVSQSVLDDSNLLDRLFQGKICTLKPMN</sequence>